<keyword evidence="2" id="KW-0489">Methyltransferase</keyword>
<name>A0AAJ0BN07_9PEZI</name>
<feature type="domain" description="SET" evidence="1">
    <location>
        <begin position="123"/>
        <end position="269"/>
    </location>
</feature>
<dbReference type="PANTHER" id="PTHR47332">
    <property type="entry name" value="SET DOMAIN-CONTAINING PROTEIN 5"/>
    <property type="match status" value="1"/>
</dbReference>
<dbReference type="EMBL" id="MU839827">
    <property type="protein sequence ID" value="KAK1760039.1"/>
    <property type="molecule type" value="Genomic_DNA"/>
</dbReference>
<dbReference type="InterPro" id="IPR053185">
    <property type="entry name" value="SET_domain_protein"/>
</dbReference>
<reference evidence="2" key="1">
    <citation type="submission" date="2023-06" db="EMBL/GenBank/DDBJ databases">
        <title>Genome-scale phylogeny and comparative genomics of the fungal order Sordariales.</title>
        <authorList>
            <consortium name="Lawrence Berkeley National Laboratory"/>
            <person name="Hensen N."/>
            <person name="Bonometti L."/>
            <person name="Westerberg I."/>
            <person name="Brannstrom I.O."/>
            <person name="Guillou S."/>
            <person name="Cros-Aarteil S."/>
            <person name="Calhoun S."/>
            <person name="Haridas S."/>
            <person name="Kuo A."/>
            <person name="Mondo S."/>
            <person name="Pangilinan J."/>
            <person name="Riley R."/>
            <person name="Labutti K."/>
            <person name="Andreopoulos B."/>
            <person name="Lipzen A."/>
            <person name="Chen C."/>
            <person name="Yanf M."/>
            <person name="Daum C."/>
            <person name="Ng V."/>
            <person name="Clum A."/>
            <person name="Steindorff A."/>
            <person name="Ohm R."/>
            <person name="Martin F."/>
            <person name="Silar P."/>
            <person name="Natvig D."/>
            <person name="Lalanne C."/>
            <person name="Gautier V."/>
            <person name="Ament-Velasquez S.L."/>
            <person name="Kruys A."/>
            <person name="Hutchinson M.I."/>
            <person name="Powell A.J."/>
            <person name="Barry K."/>
            <person name="Miller A.N."/>
            <person name="Grigoriev I.V."/>
            <person name="Debuchy R."/>
            <person name="Gladieux P."/>
            <person name="Thoren M.H."/>
            <person name="Johannesson H."/>
        </authorList>
    </citation>
    <scope>NUCLEOTIDE SEQUENCE</scope>
    <source>
        <strain evidence="2">PSN4</strain>
    </source>
</reference>
<dbReference type="GO" id="GO:0008168">
    <property type="term" value="F:methyltransferase activity"/>
    <property type="evidence" value="ECO:0007669"/>
    <property type="project" value="UniProtKB-KW"/>
</dbReference>
<dbReference type="SUPFAM" id="SSF82199">
    <property type="entry name" value="SET domain"/>
    <property type="match status" value="1"/>
</dbReference>
<dbReference type="Proteomes" id="UP001239445">
    <property type="component" value="Unassembled WGS sequence"/>
</dbReference>
<dbReference type="CDD" id="cd20071">
    <property type="entry name" value="SET_SMYD"/>
    <property type="match status" value="1"/>
</dbReference>
<comment type="caution">
    <text evidence="2">The sequence shown here is derived from an EMBL/GenBank/DDBJ whole genome shotgun (WGS) entry which is preliminary data.</text>
</comment>
<dbReference type="InterPro" id="IPR011990">
    <property type="entry name" value="TPR-like_helical_dom_sf"/>
</dbReference>
<dbReference type="SMART" id="SM00317">
    <property type="entry name" value="SET"/>
    <property type="match status" value="1"/>
</dbReference>
<dbReference type="Gene3D" id="1.25.40.10">
    <property type="entry name" value="Tetratricopeptide repeat domain"/>
    <property type="match status" value="1"/>
</dbReference>
<organism evidence="2 3">
    <name type="scientific">Echria macrotheca</name>
    <dbReference type="NCBI Taxonomy" id="438768"/>
    <lineage>
        <taxon>Eukaryota</taxon>
        <taxon>Fungi</taxon>
        <taxon>Dikarya</taxon>
        <taxon>Ascomycota</taxon>
        <taxon>Pezizomycotina</taxon>
        <taxon>Sordariomycetes</taxon>
        <taxon>Sordariomycetidae</taxon>
        <taxon>Sordariales</taxon>
        <taxon>Schizotheciaceae</taxon>
        <taxon>Echria</taxon>
    </lineage>
</organism>
<dbReference type="GO" id="GO:0032259">
    <property type="term" value="P:methylation"/>
    <property type="evidence" value="ECO:0007669"/>
    <property type="project" value="UniProtKB-KW"/>
</dbReference>
<dbReference type="PANTHER" id="PTHR47332:SF4">
    <property type="entry name" value="SET DOMAIN-CONTAINING PROTEIN 5"/>
    <property type="match status" value="1"/>
</dbReference>
<gene>
    <name evidence="2" type="ORF">QBC47DRAFT_426844</name>
</gene>
<keyword evidence="2" id="KW-0808">Transferase</keyword>
<dbReference type="Pfam" id="PF00856">
    <property type="entry name" value="SET"/>
    <property type="match status" value="1"/>
</dbReference>
<dbReference type="InterPro" id="IPR046341">
    <property type="entry name" value="SET_dom_sf"/>
</dbReference>
<evidence type="ECO:0000259" key="1">
    <source>
        <dbReference type="PROSITE" id="PS50280"/>
    </source>
</evidence>
<evidence type="ECO:0000313" key="2">
    <source>
        <dbReference type="EMBL" id="KAK1760039.1"/>
    </source>
</evidence>
<protein>
    <submittedName>
        <fullName evidence="2">N-lysine methyltransferase SMYD2</fullName>
    </submittedName>
</protein>
<evidence type="ECO:0000313" key="3">
    <source>
        <dbReference type="Proteomes" id="UP001239445"/>
    </source>
</evidence>
<dbReference type="PROSITE" id="PS50280">
    <property type="entry name" value="SET"/>
    <property type="match status" value="1"/>
</dbReference>
<accession>A0AAJ0BN07</accession>
<proteinExistence type="predicted"/>
<sequence length="407" mass="45892">MLRLVCLFLIQSDETDYYCNNNPAGPLTEPLRQRICPRVLDDETDDSALLSPWSFPPACVRSNNTLAESSKLCTYTTSNFRGEHGMSIVTKPVIAAGLSTMLQHPEIPWLEKQRGFPFLADERDLYEIKSLPGKGFGVVAKSEIPKDTVIMLELPYVVKISKSTPWDHQGGALGLMRQAAKQLPQRDQDRLLRMARQEKGYILTDIFQTNSFSISVEGVPHAALYPVIARVNHECRPNCITRFSSQTLAMEVVAHRDIQPGEEITISYIPLNMQSQQRLQKIQSWGFNCSCSFCADERKLAESDRRRDGIEAIIHGLRQPINMSREIVSLAITRLEEMAEEEGLSSQMGDILYLVADACLSADNFQLAREVGEKALKIQKRYAGVDNERSYDVMRLLEIVGALEHRT</sequence>
<dbReference type="AlphaFoldDB" id="A0AAJ0BN07"/>
<keyword evidence="3" id="KW-1185">Reference proteome</keyword>
<dbReference type="InterPro" id="IPR001214">
    <property type="entry name" value="SET_dom"/>
</dbReference>
<dbReference type="Gene3D" id="2.170.270.10">
    <property type="entry name" value="SET domain"/>
    <property type="match status" value="1"/>
</dbReference>